<dbReference type="OrthoDB" id="192897at2"/>
<organism evidence="2 3">
    <name type="scientific">Methylacidimicrobium cyclopophantes</name>
    <dbReference type="NCBI Taxonomy" id="1041766"/>
    <lineage>
        <taxon>Bacteria</taxon>
        <taxon>Pseudomonadati</taxon>
        <taxon>Verrucomicrobiota</taxon>
        <taxon>Methylacidimicrobium</taxon>
    </lineage>
</organism>
<sequence length="202" mass="22296">MQRPKRANPRRAASPRRTVASWKRAAHGKKGEPLWIALCISAAVFSPQWMRADSASIPLGSVVKEFRLPQRNPQGELEGVITGREARAISVNRTEILEMKIELYDQGKVGTTILSPRCDFWKLEDRLSTQSGAVVERPDLRLTSQIMDWEVGAHRGVFRQNVRVVLYHLPLADPGGGKSSGKSTPALRQGGAPVLKPLESSP</sequence>
<gene>
    <name evidence="2" type="ORF">MAMC_02248</name>
</gene>
<feature type="region of interest" description="Disordered" evidence="1">
    <location>
        <begin position="1"/>
        <end position="20"/>
    </location>
</feature>
<dbReference type="EMBL" id="CABFUZ020000261">
    <property type="protein sequence ID" value="VVM08534.1"/>
    <property type="molecule type" value="Genomic_DNA"/>
</dbReference>
<feature type="region of interest" description="Disordered" evidence="1">
    <location>
        <begin position="174"/>
        <end position="202"/>
    </location>
</feature>
<dbReference type="Proteomes" id="UP000381693">
    <property type="component" value="Unassembled WGS sequence"/>
</dbReference>
<proteinExistence type="predicted"/>
<keyword evidence="3" id="KW-1185">Reference proteome</keyword>
<dbReference type="AlphaFoldDB" id="A0A5E6MGW7"/>
<evidence type="ECO:0000313" key="2">
    <source>
        <dbReference type="EMBL" id="VVM08534.1"/>
    </source>
</evidence>
<evidence type="ECO:0000313" key="3">
    <source>
        <dbReference type="Proteomes" id="UP000381693"/>
    </source>
</evidence>
<protein>
    <submittedName>
        <fullName evidence="2">Uncharacterized protein</fullName>
    </submittedName>
</protein>
<name>A0A5E6MGW7_9BACT</name>
<accession>A0A5E6MGW7</accession>
<reference evidence="2" key="1">
    <citation type="submission" date="2019-09" db="EMBL/GenBank/DDBJ databases">
        <authorList>
            <person name="Cremers G."/>
        </authorList>
    </citation>
    <scope>NUCLEOTIDE SEQUENCE [LARGE SCALE GENOMIC DNA]</scope>
    <source>
        <strain evidence="2">3B</strain>
    </source>
</reference>
<comment type="caution">
    <text evidence="2">The sequence shown here is derived from an EMBL/GenBank/DDBJ whole genome shotgun (WGS) entry which is preliminary data.</text>
</comment>
<evidence type="ECO:0000256" key="1">
    <source>
        <dbReference type="SAM" id="MobiDB-lite"/>
    </source>
</evidence>